<dbReference type="AlphaFoldDB" id="A0A409YV86"/>
<dbReference type="SUPFAM" id="SSF57959">
    <property type="entry name" value="Leucine zipper domain"/>
    <property type="match status" value="1"/>
</dbReference>
<dbReference type="OrthoDB" id="2285533at2759"/>
<evidence type="ECO:0000313" key="5">
    <source>
        <dbReference type="Proteomes" id="UP000284842"/>
    </source>
</evidence>
<reference evidence="4 5" key="1">
    <citation type="journal article" date="2018" name="Evol. Lett.">
        <title>Horizontal gene cluster transfer increased hallucinogenic mushroom diversity.</title>
        <authorList>
            <person name="Reynolds H.T."/>
            <person name="Vijayakumar V."/>
            <person name="Gluck-Thaler E."/>
            <person name="Korotkin H.B."/>
            <person name="Matheny P.B."/>
            <person name="Slot J.C."/>
        </authorList>
    </citation>
    <scope>NUCLEOTIDE SEQUENCE [LARGE SCALE GENOMIC DNA]</scope>
    <source>
        <strain evidence="4 5">2629</strain>
    </source>
</reference>
<dbReference type="STRING" id="181874.A0A409YV86"/>
<dbReference type="Proteomes" id="UP000284842">
    <property type="component" value="Unassembled WGS sequence"/>
</dbReference>
<evidence type="ECO:0000256" key="1">
    <source>
        <dbReference type="SAM" id="Coils"/>
    </source>
</evidence>
<feature type="compositionally biased region" description="Low complexity" evidence="2">
    <location>
        <begin position="106"/>
        <end position="116"/>
    </location>
</feature>
<protein>
    <recommendedName>
        <fullName evidence="3">BZIP domain-containing protein</fullName>
    </recommendedName>
</protein>
<dbReference type="GO" id="GO:0003700">
    <property type="term" value="F:DNA-binding transcription factor activity"/>
    <property type="evidence" value="ECO:0007669"/>
    <property type="project" value="InterPro"/>
</dbReference>
<proteinExistence type="predicted"/>
<dbReference type="InParanoid" id="A0A409YV86"/>
<organism evidence="4 5">
    <name type="scientific">Panaeolus cyanescens</name>
    <dbReference type="NCBI Taxonomy" id="181874"/>
    <lineage>
        <taxon>Eukaryota</taxon>
        <taxon>Fungi</taxon>
        <taxon>Dikarya</taxon>
        <taxon>Basidiomycota</taxon>
        <taxon>Agaricomycotina</taxon>
        <taxon>Agaricomycetes</taxon>
        <taxon>Agaricomycetidae</taxon>
        <taxon>Agaricales</taxon>
        <taxon>Agaricineae</taxon>
        <taxon>Galeropsidaceae</taxon>
        <taxon>Panaeolus</taxon>
    </lineage>
</organism>
<evidence type="ECO:0000256" key="2">
    <source>
        <dbReference type="SAM" id="MobiDB-lite"/>
    </source>
</evidence>
<dbReference type="PROSITE" id="PS00036">
    <property type="entry name" value="BZIP_BASIC"/>
    <property type="match status" value="1"/>
</dbReference>
<feature type="region of interest" description="Disordered" evidence="2">
    <location>
        <begin position="356"/>
        <end position="390"/>
    </location>
</feature>
<feature type="region of interest" description="Disordered" evidence="2">
    <location>
        <begin position="1"/>
        <end position="21"/>
    </location>
</feature>
<gene>
    <name evidence="4" type="ORF">CVT24_011600</name>
</gene>
<sequence>MPKSPQQPMSDVALRKKKNADAQAAFRARRANYIATLEETVTSLENVVLQLQESWRESRNESLELRQENARLRYENREREKLLRGFYQPRKSGQPTDIEDLPQPPSSLSSPFPAHSQPQPAQSHSNLIHPSFNPSVQPFRSDEHTPYNQPTAAFQSQPPFQNGDAQPAVTTDAPSGPVINHRSGRYTPYPSYSIQGSPKDPRWQQPPPLNASMNPESTSPSHPQSPAYLESPSMTSTDMTYASRFNPDDQQKLPLNSVLDGAPYVFPNPERFHHAIPESVPHSRSMSPSSTPSSSTSLPLTSSLPFAFPNQQNPEDRPEFDYRRHSLPHSAEVNLHPGATDMSLAVQQNDPARYRVPRNLDPVAGHPPILSGAPSESGSQHDGGSIDGDSIARARSRMNTIHSLSRSPSPGSGTISCTVAVIKAQAFGALRRTRARTKKSSEGAAKVAMDVLEARGIGMGVSAGSQQHDDDDLDVETP</sequence>
<accession>A0A409YV86</accession>
<keyword evidence="1" id="KW-0175">Coiled coil</keyword>
<dbReference type="Gene3D" id="1.20.5.170">
    <property type="match status" value="1"/>
</dbReference>
<comment type="caution">
    <text evidence="4">The sequence shown here is derived from an EMBL/GenBank/DDBJ whole genome shotgun (WGS) entry which is preliminary data.</text>
</comment>
<name>A0A409YV86_9AGAR</name>
<dbReference type="EMBL" id="NHTK01000564">
    <property type="protein sequence ID" value="PPR06910.1"/>
    <property type="molecule type" value="Genomic_DNA"/>
</dbReference>
<dbReference type="InterPro" id="IPR004827">
    <property type="entry name" value="bZIP"/>
</dbReference>
<keyword evidence="5" id="KW-1185">Reference proteome</keyword>
<feature type="compositionally biased region" description="Polar residues" evidence="2">
    <location>
        <begin position="211"/>
        <end position="224"/>
    </location>
</feature>
<feature type="region of interest" description="Disordered" evidence="2">
    <location>
        <begin position="459"/>
        <end position="478"/>
    </location>
</feature>
<feature type="region of interest" description="Disordered" evidence="2">
    <location>
        <begin position="279"/>
        <end position="322"/>
    </location>
</feature>
<evidence type="ECO:0000259" key="3">
    <source>
        <dbReference type="PROSITE" id="PS00036"/>
    </source>
</evidence>
<feature type="domain" description="BZIP" evidence="3">
    <location>
        <begin position="15"/>
        <end position="29"/>
    </location>
</feature>
<dbReference type="InterPro" id="IPR046347">
    <property type="entry name" value="bZIP_sf"/>
</dbReference>
<feature type="coiled-coil region" evidence="1">
    <location>
        <begin position="34"/>
        <end position="80"/>
    </location>
</feature>
<feature type="compositionally biased region" description="Polar residues" evidence="2">
    <location>
        <begin position="117"/>
        <end position="138"/>
    </location>
</feature>
<evidence type="ECO:0000313" key="4">
    <source>
        <dbReference type="EMBL" id="PPR06910.1"/>
    </source>
</evidence>
<feature type="compositionally biased region" description="Polar residues" evidence="2">
    <location>
        <begin position="146"/>
        <end position="173"/>
    </location>
</feature>
<feature type="region of interest" description="Disordered" evidence="2">
    <location>
        <begin position="85"/>
        <end position="255"/>
    </location>
</feature>
<feature type="compositionally biased region" description="Acidic residues" evidence="2">
    <location>
        <begin position="469"/>
        <end position="478"/>
    </location>
</feature>
<feature type="compositionally biased region" description="Low complexity" evidence="2">
    <location>
        <begin position="279"/>
        <end position="305"/>
    </location>
</feature>